<accession>A0A7C3IDY5</accession>
<dbReference type="PANTHER" id="PTHR43000">
    <property type="entry name" value="DTDP-D-GLUCOSE 4,6-DEHYDRATASE-RELATED"/>
    <property type="match status" value="1"/>
</dbReference>
<dbReference type="AlphaFoldDB" id="A0A7C3IDY5"/>
<evidence type="ECO:0000313" key="3">
    <source>
        <dbReference type="EMBL" id="HFH29223.1"/>
    </source>
</evidence>
<evidence type="ECO:0000256" key="1">
    <source>
        <dbReference type="ARBA" id="ARBA00007637"/>
    </source>
</evidence>
<dbReference type="CDD" id="cd05265">
    <property type="entry name" value="SDR_a1"/>
    <property type="match status" value="1"/>
</dbReference>
<comment type="similarity">
    <text evidence="1">Belongs to the NAD(P)-dependent epimerase/dehydratase family.</text>
</comment>
<feature type="domain" description="NAD-dependent epimerase/dehydratase" evidence="2">
    <location>
        <begin position="4"/>
        <end position="215"/>
    </location>
</feature>
<proteinExistence type="inferred from homology"/>
<reference evidence="3" key="1">
    <citation type="journal article" date="2020" name="mSystems">
        <title>Genome- and Community-Level Interaction Insights into Carbon Utilization and Element Cycling Functions of Hydrothermarchaeota in Hydrothermal Sediment.</title>
        <authorList>
            <person name="Zhou Z."/>
            <person name="Liu Y."/>
            <person name="Xu W."/>
            <person name="Pan J."/>
            <person name="Luo Z.H."/>
            <person name="Li M."/>
        </authorList>
    </citation>
    <scope>NUCLEOTIDE SEQUENCE [LARGE SCALE GENOMIC DNA]</scope>
    <source>
        <strain evidence="3">SpSt-503</strain>
    </source>
</reference>
<evidence type="ECO:0000259" key="2">
    <source>
        <dbReference type="Pfam" id="PF01370"/>
    </source>
</evidence>
<comment type="caution">
    <text evidence="3">The sequence shown here is derived from an EMBL/GenBank/DDBJ whole genome shotgun (WGS) entry which is preliminary data.</text>
</comment>
<dbReference type="Pfam" id="PF01370">
    <property type="entry name" value="Epimerase"/>
    <property type="match status" value="1"/>
</dbReference>
<dbReference type="SUPFAM" id="SSF51735">
    <property type="entry name" value="NAD(P)-binding Rossmann-fold domains"/>
    <property type="match status" value="1"/>
</dbReference>
<dbReference type="Gene3D" id="3.40.50.720">
    <property type="entry name" value="NAD(P)-binding Rossmann-like Domain"/>
    <property type="match status" value="1"/>
</dbReference>
<organism evidence="3">
    <name type="scientific">Gracilinema caldarium</name>
    <dbReference type="NCBI Taxonomy" id="215591"/>
    <lineage>
        <taxon>Bacteria</taxon>
        <taxon>Pseudomonadati</taxon>
        <taxon>Spirochaetota</taxon>
        <taxon>Spirochaetia</taxon>
        <taxon>Spirochaetales</taxon>
        <taxon>Breznakiellaceae</taxon>
        <taxon>Gracilinema</taxon>
    </lineage>
</organism>
<dbReference type="InterPro" id="IPR036291">
    <property type="entry name" value="NAD(P)-bd_dom_sf"/>
</dbReference>
<sequence>MKILFIGGTGNLSWDTSLVVLAQGHELYHLNRGMQKDKALERVRQITADIHDESAVRTALGNQTFDVVVDFIAYTPEDVERDIRLFSGRTGHYVFISSASAYRKPPVHHVITESTPLSNPYWEYSQNKIRCEERLTQEWLERNFPMTIIRPSHTYSKSWLPTAWTSSDFTVAARMLAGKAVVVHGDGQSLWTLTHSRDFAVGLAGLLGNRAAIGEAIQITGDEALTWDAIHHTLALALGVEPKIVHIPSDFIARIDPEMGAHFLGDKTYSAVFDCFKLKRLVPAFKTTISFSQGIRESVDWYMEDSSRQKVNTHIDEVIDRVLAAWNRAMEAL</sequence>
<dbReference type="EMBL" id="DSVL01000211">
    <property type="protein sequence ID" value="HFH29223.1"/>
    <property type="molecule type" value="Genomic_DNA"/>
</dbReference>
<dbReference type="InterPro" id="IPR001509">
    <property type="entry name" value="Epimerase_deHydtase"/>
</dbReference>
<name>A0A7C3IDY5_9SPIR</name>
<gene>
    <name evidence="3" type="ORF">ENS59_06885</name>
</gene>
<protein>
    <submittedName>
        <fullName evidence="3">SDR family oxidoreductase</fullName>
    </submittedName>
</protein>